<sequence>MISRSYTCGVGDDSMLHLSIPERLDQCAEEYPEREAYVFLTAKSESRLLREAISYRDLAHTSRNVAASLLDLELNPCDRLAVLSGNCPEWIILEYAALRCKLLLIRIDQEKVTVKSLIEQIVEYKCKAVIVNGRRDDRITRLVCGMFIRRHVESGERKTGGRVIGLIRDSQSGLVTIENLAESNICQAKLDEIQGSIDADDVAVVMTSSESTGNEKNLFQYSHFSIINNCRSLGGVIDVDESAIYFDYSSFSRPGYSIFVSLSFGISAIYLDPSLLNNSDHVFAILEQEKVSFGTFSTHLLDCCCQKWAACEREILPNCLRYVLVRDVYLIDEEVIHYLKREQKTVVSLYTTDYTLVAATASRSYKDDDIQYRPLPGVQMKVVNGNGNVLPVEHPGLLMVKSPLASVGHLEEDSGHDDVTDWYETRDVASISENGRITIIDLSVDVIRHGSLKIYPSLIEKQLRCLPEVINSGVVGVPRDATQQDVYACVVVTSGSRMTVDYFMQLCERLKVNGKLDCSFKYVKIIEHDSLTAVDGELSKKISWQYPTVDRYLSRSRLIMLMMEDLNRK</sequence>
<protein>
    <recommendedName>
        <fullName evidence="1">AMP-dependent synthetase/ligase domain-containing protein</fullName>
    </recommendedName>
</protein>
<dbReference type="Gene3D" id="3.30.300.30">
    <property type="match status" value="1"/>
</dbReference>
<dbReference type="SUPFAM" id="SSF56801">
    <property type="entry name" value="Acetyl-CoA synthetase-like"/>
    <property type="match status" value="1"/>
</dbReference>
<keyword evidence="3" id="KW-1185">Reference proteome</keyword>
<evidence type="ECO:0000259" key="1">
    <source>
        <dbReference type="Pfam" id="PF00501"/>
    </source>
</evidence>
<accession>A0AAD9IXQ3</accession>
<evidence type="ECO:0000313" key="3">
    <source>
        <dbReference type="Proteomes" id="UP001208570"/>
    </source>
</evidence>
<dbReference type="Pfam" id="PF00501">
    <property type="entry name" value="AMP-binding"/>
    <property type="match status" value="1"/>
</dbReference>
<gene>
    <name evidence="2" type="ORF">LSH36_908g00027</name>
</gene>
<dbReference type="Gene3D" id="3.40.50.12780">
    <property type="entry name" value="N-terminal domain of ligase-like"/>
    <property type="match status" value="1"/>
</dbReference>
<dbReference type="Proteomes" id="UP001208570">
    <property type="component" value="Unassembled WGS sequence"/>
</dbReference>
<organism evidence="2 3">
    <name type="scientific">Paralvinella palmiformis</name>
    <dbReference type="NCBI Taxonomy" id="53620"/>
    <lineage>
        <taxon>Eukaryota</taxon>
        <taxon>Metazoa</taxon>
        <taxon>Spiralia</taxon>
        <taxon>Lophotrochozoa</taxon>
        <taxon>Annelida</taxon>
        <taxon>Polychaeta</taxon>
        <taxon>Sedentaria</taxon>
        <taxon>Canalipalpata</taxon>
        <taxon>Terebellida</taxon>
        <taxon>Terebelliformia</taxon>
        <taxon>Alvinellidae</taxon>
        <taxon>Paralvinella</taxon>
    </lineage>
</organism>
<comment type="caution">
    <text evidence="2">The sequence shown here is derived from an EMBL/GenBank/DDBJ whole genome shotgun (WGS) entry which is preliminary data.</text>
</comment>
<dbReference type="AlphaFoldDB" id="A0AAD9IXQ3"/>
<dbReference type="InterPro" id="IPR000873">
    <property type="entry name" value="AMP-dep_synth/lig_dom"/>
</dbReference>
<name>A0AAD9IXQ3_9ANNE</name>
<dbReference type="InterPro" id="IPR042099">
    <property type="entry name" value="ANL_N_sf"/>
</dbReference>
<dbReference type="PANTHER" id="PTHR42814">
    <property type="entry name" value="AMP-BINDING DOMAIN-CONTAINING PROTEIN"/>
    <property type="match status" value="1"/>
</dbReference>
<proteinExistence type="predicted"/>
<evidence type="ECO:0000313" key="2">
    <source>
        <dbReference type="EMBL" id="KAK2142829.1"/>
    </source>
</evidence>
<dbReference type="EMBL" id="JAODUP010000908">
    <property type="protein sequence ID" value="KAK2142829.1"/>
    <property type="molecule type" value="Genomic_DNA"/>
</dbReference>
<reference evidence="2" key="1">
    <citation type="journal article" date="2023" name="Mol. Biol. Evol.">
        <title>Third-Generation Sequencing Reveals the Adaptive Role of the Epigenome in Three Deep-Sea Polychaetes.</title>
        <authorList>
            <person name="Perez M."/>
            <person name="Aroh O."/>
            <person name="Sun Y."/>
            <person name="Lan Y."/>
            <person name="Juniper S.K."/>
            <person name="Young C.R."/>
            <person name="Angers B."/>
            <person name="Qian P.Y."/>
        </authorList>
    </citation>
    <scope>NUCLEOTIDE SEQUENCE</scope>
    <source>
        <strain evidence="2">P08H-3</strain>
    </source>
</reference>
<dbReference type="InterPro" id="IPR045851">
    <property type="entry name" value="AMP-bd_C_sf"/>
</dbReference>
<dbReference type="PANTHER" id="PTHR42814:SF3">
    <property type="entry name" value="BETA-N-ACETYLHEXOSAMINIDASE"/>
    <property type="match status" value="1"/>
</dbReference>
<feature type="domain" description="AMP-dependent synthetase/ligase" evidence="1">
    <location>
        <begin position="25"/>
        <end position="404"/>
    </location>
</feature>